<dbReference type="EMBL" id="QICD01000031">
    <property type="protein sequence ID" value="RNL39787.1"/>
    <property type="molecule type" value="Genomic_DNA"/>
</dbReference>
<dbReference type="Pfam" id="PF14657">
    <property type="entry name" value="Arm-DNA-bind_4"/>
    <property type="match status" value="1"/>
</dbReference>
<proteinExistence type="predicted"/>
<evidence type="ECO:0000313" key="3">
    <source>
        <dbReference type="Proteomes" id="UP000278632"/>
    </source>
</evidence>
<dbReference type="OrthoDB" id="1822491at2"/>
<dbReference type="RefSeq" id="WP_123192927.1">
    <property type="nucleotide sequence ID" value="NZ_QICD01000031.1"/>
</dbReference>
<name>A0A3N0AY53_9ACTN</name>
<gene>
    <name evidence="2" type="ORF">DMP08_10975</name>
</gene>
<dbReference type="Proteomes" id="UP000278632">
    <property type="component" value="Unassembled WGS sequence"/>
</dbReference>
<comment type="caution">
    <text evidence="2">The sequence shown here is derived from an EMBL/GenBank/DDBJ whole genome shotgun (WGS) entry which is preliminary data.</text>
</comment>
<sequence>MSVRKGPERGTYYVRCWYRDWWGNRKKKTKRGFAECLL</sequence>
<reference evidence="3" key="1">
    <citation type="submission" date="2018-05" db="EMBL/GenBank/DDBJ databases">
        <title>Genome Sequencing of selected type strains of the family Eggerthellaceae.</title>
        <authorList>
            <person name="Danylec N."/>
            <person name="Stoll D.A."/>
            <person name="Doetsch A."/>
            <person name="Huch M."/>
        </authorList>
    </citation>
    <scope>NUCLEOTIDE SEQUENCE [LARGE SCALE GENOMIC DNA]</scope>
    <source>
        <strain evidence="3">DSM 16106</strain>
    </source>
</reference>
<dbReference type="InterPro" id="IPR028259">
    <property type="entry name" value="AP2-like_int_N"/>
</dbReference>
<protein>
    <recommendedName>
        <fullName evidence="1">AP2-like integrase N-terminal domain-containing protein</fullName>
    </recommendedName>
</protein>
<evidence type="ECO:0000313" key="2">
    <source>
        <dbReference type="EMBL" id="RNL39787.1"/>
    </source>
</evidence>
<keyword evidence="3" id="KW-1185">Reference proteome</keyword>
<dbReference type="AlphaFoldDB" id="A0A3N0AY53"/>
<evidence type="ECO:0000259" key="1">
    <source>
        <dbReference type="Pfam" id="PF14657"/>
    </source>
</evidence>
<accession>A0A3N0AY53</accession>
<organism evidence="2 3">
    <name type="scientific">Paraeggerthella hongkongensis</name>
    <dbReference type="NCBI Taxonomy" id="230658"/>
    <lineage>
        <taxon>Bacteria</taxon>
        <taxon>Bacillati</taxon>
        <taxon>Actinomycetota</taxon>
        <taxon>Coriobacteriia</taxon>
        <taxon>Eggerthellales</taxon>
        <taxon>Eggerthellaceae</taxon>
        <taxon>Paraeggerthella</taxon>
    </lineage>
</organism>
<feature type="domain" description="AP2-like integrase N-terminal" evidence="1">
    <location>
        <begin position="11"/>
        <end position="34"/>
    </location>
</feature>